<feature type="chain" id="PRO_5014915151" evidence="1">
    <location>
        <begin position="20"/>
        <end position="73"/>
    </location>
</feature>
<sequence>MGGVEWWWLLWPTTDRCVALLYVLHLLHRTGEPDESACTVCCVYPEAHPLCWRHSRRRRRRRRPSEIWHDRRH</sequence>
<reference evidence="2" key="1">
    <citation type="submission" date="2018-01" db="EMBL/GenBank/DDBJ databases">
        <title>An insight into the sialome of Amazonian anophelines.</title>
        <authorList>
            <person name="Ribeiro J.M."/>
            <person name="Scarpassa V."/>
            <person name="Calvo E."/>
        </authorList>
    </citation>
    <scope>NUCLEOTIDE SEQUENCE</scope>
</reference>
<evidence type="ECO:0000313" key="2">
    <source>
        <dbReference type="EMBL" id="MBW72463.1"/>
    </source>
</evidence>
<protein>
    <submittedName>
        <fullName evidence="2">Putative secreted protein</fullName>
    </submittedName>
</protein>
<proteinExistence type="predicted"/>
<dbReference type="AlphaFoldDB" id="A0A2M4D4I9"/>
<evidence type="ECO:0000256" key="1">
    <source>
        <dbReference type="SAM" id="SignalP"/>
    </source>
</evidence>
<feature type="signal peptide" evidence="1">
    <location>
        <begin position="1"/>
        <end position="19"/>
    </location>
</feature>
<keyword evidence="1" id="KW-0732">Signal</keyword>
<name>A0A2M4D4I9_ANODA</name>
<dbReference type="EMBL" id="GGFL01008285">
    <property type="protein sequence ID" value="MBW72463.1"/>
    <property type="molecule type" value="Transcribed_RNA"/>
</dbReference>
<organism evidence="2">
    <name type="scientific">Anopheles darlingi</name>
    <name type="common">Mosquito</name>
    <dbReference type="NCBI Taxonomy" id="43151"/>
    <lineage>
        <taxon>Eukaryota</taxon>
        <taxon>Metazoa</taxon>
        <taxon>Ecdysozoa</taxon>
        <taxon>Arthropoda</taxon>
        <taxon>Hexapoda</taxon>
        <taxon>Insecta</taxon>
        <taxon>Pterygota</taxon>
        <taxon>Neoptera</taxon>
        <taxon>Endopterygota</taxon>
        <taxon>Diptera</taxon>
        <taxon>Nematocera</taxon>
        <taxon>Culicoidea</taxon>
        <taxon>Culicidae</taxon>
        <taxon>Anophelinae</taxon>
        <taxon>Anopheles</taxon>
    </lineage>
</organism>
<accession>A0A2M4D4I9</accession>